<name>A0ABN9QAL5_9DINO</name>
<evidence type="ECO:0000313" key="3">
    <source>
        <dbReference type="Proteomes" id="UP001189429"/>
    </source>
</evidence>
<keyword evidence="3" id="KW-1185">Reference proteome</keyword>
<dbReference type="EMBL" id="CAUYUJ010002898">
    <property type="protein sequence ID" value="CAK0802886.1"/>
    <property type="molecule type" value="Genomic_DNA"/>
</dbReference>
<dbReference type="SUPFAM" id="SSF56219">
    <property type="entry name" value="DNase I-like"/>
    <property type="match status" value="1"/>
</dbReference>
<dbReference type="InterPro" id="IPR036691">
    <property type="entry name" value="Endo/exonu/phosph_ase_sf"/>
</dbReference>
<organism evidence="2 3">
    <name type="scientific">Prorocentrum cordatum</name>
    <dbReference type="NCBI Taxonomy" id="2364126"/>
    <lineage>
        <taxon>Eukaryota</taxon>
        <taxon>Sar</taxon>
        <taxon>Alveolata</taxon>
        <taxon>Dinophyceae</taxon>
        <taxon>Prorocentrales</taxon>
        <taxon>Prorocentraceae</taxon>
        <taxon>Prorocentrum</taxon>
    </lineage>
</organism>
<sequence length="557" mass="60099">AKLAKASKQFLSAEARLEECKGRQLVAAEELFEADQARLVAQEATQGGGGAGVRAEASATPEVGEATPVFGVDPQLFQDLDDYEEEDKQKLLQFQKELDDIATQAKAREQQFKELLASAKQALRAPRKRRRAEGGQARADEAEGAASEAAPASPSGPLAVARSPLKVLLLVVTLLLSLLPPASAGSTGAPVGDATVFFSNLTEWGPQARRFLTEKFYDHSVVALVETYQGANALPQLETDLGKDGWQLSSTPARPSGRSESGLSRGEWILTRKFVASSSFQRMRAAARAEGRQDPCKGFVPLTLHLRTGNVAVIAAYLQPGLEFRGINNGIMVALASFTRALAGPWLVVADWNCEPPSLVASGWVQQLQARVEVPLNCKVTCDKGPGRLYDYVLASHTCPDLTLHAVQSAPWKTHCEILITIKGAREERWASKLVAPKAPPTAMRPRAQPQTDSKRQRRRAAALQRRKEALPENLHDGFVASQAELATSEHQEGEEVRAPFLETEDTWLAARAAMPPGPWAAQPHGASLHGGVDPRHGESLNGGVDPWLFGASLPRG</sequence>
<feature type="region of interest" description="Disordered" evidence="1">
    <location>
        <begin position="43"/>
        <end position="67"/>
    </location>
</feature>
<comment type="caution">
    <text evidence="2">The sequence shown here is derived from an EMBL/GenBank/DDBJ whole genome shotgun (WGS) entry which is preliminary data.</text>
</comment>
<evidence type="ECO:0000256" key="1">
    <source>
        <dbReference type="SAM" id="MobiDB-lite"/>
    </source>
</evidence>
<feature type="compositionally biased region" description="Low complexity" evidence="1">
    <location>
        <begin position="144"/>
        <end position="157"/>
    </location>
</feature>
<evidence type="ECO:0000313" key="2">
    <source>
        <dbReference type="EMBL" id="CAK0802886.1"/>
    </source>
</evidence>
<feature type="region of interest" description="Disordered" evidence="1">
    <location>
        <begin position="434"/>
        <end position="465"/>
    </location>
</feature>
<feature type="region of interest" description="Disordered" evidence="1">
    <location>
        <begin position="123"/>
        <end position="157"/>
    </location>
</feature>
<reference evidence="2" key="1">
    <citation type="submission" date="2023-10" db="EMBL/GenBank/DDBJ databases">
        <authorList>
            <person name="Chen Y."/>
            <person name="Shah S."/>
            <person name="Dougan E. K."/>
            <person name="Thang M."/>
            <person name="Chan C."/>
        </authorList>
    </citation>
    <scope>NUCLEOTIDE SEQUENCE [LARGE SCALE GENOMIC DNA]</scope>
</reference>
<feature type="non-terminal residue" evidence="2">
    <location>
        <position position="1"/>
    </location>
</feature>
<dbReference type="Gene3D" id="3.60.10.10">
    <property type="entry name" value="Endonuclease/exonuclease/phosphatase"/>
    <property type="match status" value="1"/>
</dbReference>
<gene>
    <name evidence="2" type="ORF">PCOR1329_LOCUS10246</name>
</gene>
<dbReference type="Proteomes" id="UP001189429">
    <property type="component" value="Unassembled WGS sequence"/>
</dbReference>
<feature type="non-terminal residue" evidence="2">
    <location>
        <position position="557"/>
    </location>
</feature>
<proteinExistence type="predicted"/>
<evidence type="ECO:0008006" key="4">
    <source>
        <dbReference type="Google" id="ProtNLM"/>
    </source>
</evidence>
<protein>
    <recommendedName>
        <fullName evidence="4">Endonuclease/exonuclease/phosphatase domain-containing protein</fullName>
    </recommendedName>
</protein>
<accession>A0ABN9QAL5</accession>